<dbReference type="PIRSF" id="PIRSF038980">
    <property type="entry name" value="A2M_bac"/>
    <property type="match status" value="1"/>
</dbReference>
<dbReference type="OrthoDB" id="9767116at2"/>
<feature type="domain" description="Alpha-2-macroglobulin bait region" evidence="5">
    <location>
        <begin position="880"/>
        <end position="1029"/>
    </location>
</feature>
<dbReference type="SMART" id="SM01360">
    <property type="entry name" value="A2M"/>
    <property type="match status" value="1"/>
</dbReference>
<dbReference type="Proteomes" id="UP000248863">
    <property type="component" value="Unassembled WGS sequence"/>
</dbReference>
<dbReference type="InterPro" id="IPR021868">
    <property type="entry name" value="Alpha_2_Macroglob_MG3"/>
</dbReference>
<sequence>MLARLRAAVMAALLLLPVLLAPAGVAPAAAAEKAFQRDELADGALRLEAQIKKDAGQVTKSPDQLRRDAEAALARNDTRTALTVLGQLVAVAPDVASNWLRLSRAILQVKGADSREQNTLWERGATAAYIAYQRAGTPAEEADALVLVGRAYADRRVWRPALDALRLSLELKEVADVRARYETLRTDHGFRLIDYSVDADTASPRACFQFSEALPGPRTDLSPFVSVAGLDKPAIAADDRELCVEGLKHGERYAVTIRPGLPSTVKETLQKASEFNLYVRDRKPFVRFSGKAYVLPRTGQQGIPVVTVNTSTVNINVYRIGDRNLVDPVAGEDLERNLDRYELERIADTKGSKVWSGELAVQSPLNAEVTTAFPVTQAVGDLKPGVYVMSAETKGPSDNDYSALATQWFVVSDLGLSAMSGGDGIHVFVNSLATAQPKPQTEVRLVARNNEVLAVRKTDADGHAVFEAGLTRGEGGAAPVMIVGVNDNGRDYGFLSLKAPAFDLSDRGVKGRAAPAGLDAFVVTERGVYRTGETVHVTALLRDGLGVAAAGVPLTLVFERPDGVEHRRAVVADQGLGGRAYDLPIVSTAPTGTWRLKAYTDPKRPPVGETTFMVEDYVPDRIEFDLSTKATGIAKGTPVEIAVDGRFLYGAPASNLELSGEVTLKEAKERAGFPGYQFGSVDDEAEQDAESSRITLDDLPATDDKGRAVVPVTLEKLPETSRPLEAQVVVRMAETGGRAVERKITLPVVPEGPMIGVKPLFSGRSLGEGETATFDVVVVAPDGQALARRGLKYELLKVDTRYQWYRADGAWSYESVKSTKRVADGTLDVAPGQPGRIAAPVEWGRYRLDVSSNDPDGPTTSISFDAGFFAEASADTPDLLEIALDKPEVKAGDTLTVSVTARAAGRVRLSVIGDRLITSVTQEVPQGTTQIRVPVGADWGTGAYVVATHLRPLDAQAKRMPGRAIGVQWLAVDRAAKTLQVSLATPQLMRPNTTLRVPVTIAGLAGGAGQAGQEARITVAAVDVGILNLTGYKPPAPDEHYLGQRRLSADLRDLYGHLIDGMQGTVGAIRTGGDGGAAELSGSPPTQPPVALFSGVVPVGPDGKAEVAFDIPAFAGTVRVMAIAWSAGKVGRANVDVTVRDPVVLTATLPRFLLTGDRSTIQLELDNVEGRAGDYRVAASVEGPAQIGGTTGPGTGPQSVRMAAKQRASLSLPISATAAGTAIVKIAVTGPENFALERTYPLAVKPATQIATRRTVRTIAKGETLSLGADLFGDLVPGTGGLAFSVGPSTALDAATLLKALDRYPFGCSEQITSRALPLLYVNEMSVEAHLALDQDADQRIRDSIDRLLARQDSSGSFGLWGVGGNDVWLDAYVTDFLTRARERGFVVPDTAFKLALERLKNYVVNAPEPGKEGARDLPYALYVLARNGEAPVGDLRYIADTKLGEFATPTAKAQIGAALAMLGDRVRAERVFAAAVQAIEPPKALEFGRPDFGSSLRDAAAVTALAAESNAAASLLPAALKGVEEARARAFYTSTQENAWMVLAARALSKSVPLSIEVAGAARKSPLYRAFRPAELATPLRVTNTGEAPVQAVVSVSGAPLVPEPAADKGFKIERTYYTLAGEKVDASKARQNQRFAVVLKITEPQPQYGRVLVVDPLPAGFEIDNPRLVSSGETGTLDWIQDSAEPEKAEFRDDRFSAAFTRNAKSPAVFTVAYVVRAVSPGRYVLPQAYVEDMYRPDRFGRTGTGTVEVSVSRQ</sequence>
<dbReference type="InterPro" id="IPR049120">
    <property type="entry name" value="A2M_bMG2"/>
</dbReference>
<comment type="similarity">
    <text evidence="1">Belongs to the protease inhibitor I39 (alpha-2-macroglobulin) family. Bacterial alpha-2-macroglobulin subfamily.</text>
</comment>
<gene>
    <name evidence="7" type="ORF">CH338_16480</name>
</gene>
<dbReference type="Pfam" id="PF07703">
    <property type="entry name" value="A2M_BRD"/>
    <property type="match status" value="1"/>
</dbReference>
<dbReference type="GO" id="GO:0005615">
    <property type="term" value="C:extracellular space"/>
    <property type="evidence" value="ECO:0007669"/>
    <property type="project" value="InterPro"/>
</dbReference>
<dbReference type="GO" id="GO:0004866">
    <property type="term" value="F:endopeptidase inhibitor activity"/>
    <property type="evidence" value="ECO:0007669"/>
    <property type="project" value="InterPro"/>
</dbReference>
<dbReference type="InterPro" id="IPR041462">
    <property type="entry name" value="Bact_A2M_MG6"/>
</dbReference>
<accession>A0A327KGM1</accession>
<dbReference type="Pfam" id="PF17973">
    <property type="entry name" value="bMG10"/>
    <property type="match status" value="1"/>
</dbReference>
<dbReference type="InterPro" id="IPR041246">
    <property type="entry name" value="Bact_MG10"/>
</dbReference>
<dbReference type="RefSeq" id="WP_111358230.1">
    <property type="nucleotide sequence ID" value="NZ_NHSK01000111.1"/>
</dbReference>
<comment type="caution">
    <text evidence="7">The sequence shown here is derived from an EMBL/GenBank/DDBJ whole genome shotgun (WGS) entry which is preliminary data.</text>
</comment>
<dbReference type="InterPro" id="IPR011625">
    <property type="entry name" value="A2M_N_BRD"/>
</dbReference>
<evidence type="ECO:0000259" key="6">
    <source>
        <dbReference type="SMART" id="SM01360"/>
    </source>
</evidence>
<dbReference type="InterPro" id="IPR011626">
    <property type="entry name" value="Alpha-macroglobulin_TED"/>
</dbReference>
<evidence type="ECO:0000256" key="4">
    <source>
        <dbReference type="SAM" id="SignalP"/>
    </source>
</evidence>
<evidence type="ECO:0000259" key="5">
    <source>
        <dbReference type="SMART" id="SM01359"/>
    </source>
</evidence>
<evidence type="ECO:0000256" key="2">
    <source>
        <dbReference type="ARBA" id="ARBA00022729"/>
    </source>
</evidence>
<evidence type="ECO:0000256" key="3">
    <source>
        <dbReference type="SAM" id="MobiDB-lite"/>
    </source>
</evidence>
<protein>
    <submittedName>
        <fullName evidence="7">Alpha-2-macroglobulin</fullName>
    </submittedName>
</protein>
<keyword evidence="2 4" id="KW-0732">Signal</keyword>
<dbReference type="Pfam" id="PF21142">
    <property type="entry name" value="A2M_bMG2"/>
    <property type="match status" value="1"/>
</dbReference>
<dbReference type="InterPro" id="IPR008930">
    <property type="entry name" value="Terpenoid_cyclase/PrenylTrfase"/>
</dbReference>
<dbReference type="Pfam" id="PF17962">
    <property type="entry name" value="bMG6"/>
    <property type="match status" value="1"/>
</dbReference>
<evidence type="ECO:0000313" key="7">
    <source>
        <dbReference type="EMBL" id="RAI37236.1"/>
    </source>
</evidence>
<dbReference type="PANTHER" id="PTHR40094:SF1">
    <property type="entry name" value="UBIQUITIN DOMAIN-CONTAINING PROTEIN"/>
    <property type="match status" value="1"/>
</dbReference>
<name>A0A327KGM1_9BRAD</name>
<dbReference type="InterPro" id="IPR041203">
    <property type="entry name" value="Bact_A2M_MG5"/>
</dbReference>
<dbReference type="Pfam" id="PF17972">
    <property type="entry name" value="bMG5"/>
    <property type="match status" value="1"/>
</dbReference>
<dbReference type="CDD" id="cd02891">
    <property type="entry name" value="A2M_like"/>
    <property type="match status" value="1"/>
</dbReference>
<dbReference type="SUPFAM" id="SSF48239">
    <property type="entry name" value="Terpenoid cyclases/Protein prenyltransferases"/>
    <property type="match status" value="1"/>
</dbReference>
<dbReference type="Pfam" id="PF00207">
    <property type="entry name" value="A2M"/>
    <property type="match status" value="1"/>
</dbReference>
<dbReference type="InterPro" id="IPR026284">
    <property type="entry name" value="A2MG_proteobact"/>
</dbReference>
<keyword evidence="8" id="KW-1185">Reference proteome</keyword>
<dbReference type="Gene3D" id="2.60.40.1930">
    <property type="match status" value="1"/>
</dbReference>
<proteinExistence type="inferred from homology"/>
<feature type="signal peptide" evidence="4">
    <location>
        <begin position="1"/>
        <end position="23"/>
    </location>
</feature>
<dbReference type="SMART" id="SM01419">
    <property type="entry name" value="Thiol-ester_cl"/>
    <property type="match status" value="1"/>
</dbReference>
<feature type="region of interest" description="Disordered" evidence="3">
    <location>
        <begin position="675"/>
        <end position="700"/>
    </location>
</feature>
<evidence type="ECO:0000313" key="8">
    <source>
        <dbReference type="Proteomes" id="UP000248863"/>
    </source>
</evidence>
<dbReference type="InterPro" id="IPR002890">
    <property type="entry name" value="MG2"/>
</dbReference>
<dbReference type="SMART" id="SM01359">
    <property type="entry name" value="A2M_N_2"/>
    <property type="match status" value="1"/>
</dbReference>
<dbReference type="Pfam" id="PF11974">
    <property type="entry name" value="bMG3"/>
    <property type="match status" value="1"/>
</dbReference>
<dbReference type="InterPro" id="IPR047565">
    <property type="entry name" value="Alpha-macroglob_thiol-ester_cl"/>
</dbReference>
<dbReference type="Pfam" id="PF07678">
    <property type="entry name" value="TED_complement"/>
    <property type="match status" value="1"/>
</dbReference>
<reference evidence="7 8" key="1">
    <citation type="submission" date="2017-07" db="EMBL/GenBank/DDBJ databases">
        <title>Draft Genome Sequences of Select Purple Nonsulfur Bacteria.</title>
        <authorList>
            <person name="Lasarre B."/>
            <person name="Mckinlay J.B."/>
        </authorList>
    </citation>
    <scope>NUCLEOTIDE SEQUENCE [LARGE SCALE GENOMIC DNA]</scope>
    <source>
        <strain evidence="7 8">DSM 11907</strain>
    </source>
</reference>
<dbReference type="Pfam" id="PF01835">
    <property type="entry name" value="MG2"/>
    <property type="match status" value="1"/>
</dbReference>
<feature type="chain" id="PRO_5016394547" evidence="4">
    <location>
        <begin position="24"/>
        <end position="1757"/>
    </location>
</feature>
<organism evidence="7 8">
    <name type="scientific">Rhodoplanes elegans</name>
    <dbReference type="NCBI Taxonomy" id="29408"/>
    <lineage>
        <taxon>Bacteria</taxon>
        <taxon>Pseudomonadati</taxon>
        <taxon>Pseudomonadota</taxon>
        <taxon>Alphaproteobacteria</taxon>
        <taxon>Hyphomicrobiales</taxon>
        <taxon>Nitrobacteraceae</taxon>
        <taxon>Rhodoplanes</taxon>
    </lineage>
</organism>
<feature type="domain" description="Alpha-2-macroglobulin" evidence="6">
    <location>
        <begin position="1090"/>
        <end position="1179"/>
    </location>
</feature>
<evidence type="ECO:0000256" key="1">
    <source>
        <dbReference type="ARBA" id="ARBA00010556"/>
    </source>
</evidence>
<dbReference type="PANTHER" id="PTHR40094">
    <property type="entry name" value="ALPHA-2-MACROGLOBULIN HOMOLOG"/>
    <property type="match status" value="1"/>
</dbReference>
<dbReference type="InterPro" id="IPR001599">
    <property type="entry name" value="Macroglobln_a2"/>
</dbReference>
<dbReference type="InterPro" id="IPR051802">
    <property type="entry name" value="YfhM-like"/>
</dbReference>
<dbReference type="Gene3D" id="1.50.10.20">
    <property type="match status" value="1"/>
</dbReference>
<dbReference type="EMBL" id="NPEU01000192">
    <property type="protein sequence ID" value="RAI37236.1"/>
    <property type="molecule type" value="Genomic_DNA"/>
</dbReference>